<organism evidence="2 3">
    <name type="scientific">Chroococcidiopsis thermalis (strain PCC 7203)</name>
    <dbReference type="NCBI Taxonomy" id="251229"/>
    <lineage>
        <taxon>Bacteria</taxon>
        <taxon>Bacillati</taxon>
        <taxon>Cyanobacteriota</taxon>
        <taxon>Cyanophyceae</taxon>
        <taxon>Chroococcidiopsidales</taxon>
        <taxon>Chroococcidiopsidaceae</taxon>
        <taxon>Chroococcidiopsis</taxon>
    </lineage>
</organism>
<dbReference type="InterPro" id="IPR002545">
    <property type="entry name" value="CheW-lke_dom"/>
</dbReference>
<protein>
    <submittedName>
        <fullName evidence="2">CheW protein</fullName>
    </submittedName>
</protein>
<evidence type="ECO:0000313" key="2">
    <source>
        <dbReference type="EMBL" id="AFY89606.1"/>
    </source>
</evidence>
<dbReference type="PANTHER" id="PTHR22617">
    <property type="entry name" value="CHEMOTAXIS SENSOR HISTIDINE KINASE-RELATED"/>
    <property type="match status" value="1"/>
</dbReference>
<accession>K9U596</accession>
<dbReference type="eggNOG" id="COG0835">
    <property type="taxonomic scope" value="Bacteria"/>
</dbReference>
<dbReference type="Pfam" id="PF01584">
    <property type="entry name" value="CheW"/>
    <property type="match status" value="1"/>
</dbReference>
<evidence type="ECO:0000313" key="3">
    <source>
        <dbReference type="Proteomes" id="UP000010384"/>
    </source>
</evidence>
<dbReference type="EMBL" id="CP003597">
    <property type="protein sequence ID" value="AFY89606.1"/>
    <property type="molecule type" value="Genomic_DNA"/>
</dbReference>
<dbReference type="PROSITE" id="PS50851">
    <property type="entry name" value="CHEW"/>
    <property type="match status" value="1"/>
</dbReference>
<dbReference type="AlphaFoldDB" id="K9U596"/>
<dbReference type="GO" id="GO:0006935">
    <property type="term" value="P:chemotaxis"/>
    <property type="evidence" value="ECO:0007669"/>
    <property type="project" value="InterPro"/>
</dbReference>
<name>K9U596_CHRTP</name>
<dbReference type="KEGG" id="cthe:Chro_4203"/>
<dbReference type="PANTHER" id="PTHR22617:SF23">
    <property type="entry name" value="CHEMOTAXIS PROTEIN CHEW"/>
    <property type="match status" value="1"/>
</dbReference>
<dbReference type="RefSeq" id="WP_015156148.1">
    <property type="nucleotide sequence ID" value="NC_019695.1"/>
</dbReference>
<dbReference type="SMART" id="SM00260">
    <property type="entry name" value="CheW"/>
    <property type="match status" value="1"/>
</dbReference>
<dbReference type="InterPro" id="IPR036061">
    <property type="entry name" value="CheW-like_dom_sf"/>
</dbReference>
<dbReference type="HOGENOM" id="CLU_048995_5_1_3"/>
<gene>
    <name evidence="2" type="ORF">Chro_4203</name>
</gene>
<reference evidence="2 3" key="1">
    <citation type="submission" date="2012-06" db="EMBL/GenBank/DDBJ databases">
        <title>Finished chromosome of genome of Chroococcidiopsis thermalis PCC 7203.</title>
        <authorList>
            <consortium name="US DOE Joint Genome Institute"/>
            <person name="Gugger M."/>
            <person name="Coursin T."/>
            <person name="Rippka R."/>
            <person name="Tandeau De Marsac N."/>
            <person name="Huntemann M."/>
            <person name="Wei C.-L."/>
            <person name="Han J."/>
            <person name="Detter J.C."/>
            <person name="Han C."/>
            <person name="Tapia R."/>
            <person name="Davenport K."/>
            <person name="Daligault H."/>
            <person name="Erkkila T."/>
            <person name="Gu W."/>
            <person name="Munk A.C.C."/>
            <person name="Teshima H."/>
            <person name="Xu Y."/>
            <person name="Chain P."/>
            <person name="Chen A."/>
            <person name="Krypides N."/>
            <person name="Mavromatis K."/>
            <person name="Markowitz V."/>
            <person name="Szeto E."/>
            <person name="Ivanova N."/>
            <person name="Mikhailova N."/>
            <person name="Ovchinnikova G."/>
            <person name="Pagani I."/>
            <person name="Pati A."/>
            <person name="Goodwin L."/>
            <person name="Peters L."/>
            <person name="Pitluck S."/>
            <person name="Woyke T."/>
            <person name="Kerfeld C."/>
        </authorList>
    </citation>
    <scope>NUCLEOTIDE SEQUENCE [LARGE SCALE GENOMIC DNA]</scope>
    <source>
        <strain evidence="2 3">PCC 7203</strain>
    </source>
</reference>
<dbReference type="OrthoDB" id="425983at2"/>
<dbReference type="InParanoid" id="K9U596"/>
<sequence length="194" mass="21628">MVSKSPKLDSQEASPERVTFTDADEQFLRFYLESDTAALLPVTQLLEILKLSAEQIVPIPHMPSWVMGVYNWRGEILWMVDLAELVGLTAGDRYQTSNVPTYTAVVLQANQCDRLPAPTAETQTIGLVIERIDDIEWCNPDTIQPPPFTAVSTPFAPFVRGYQLNGDSEMTAILSVKAIVAAVSCQLSVYRRYM</sequence>
<evidence type="ECO:0000259" key="1">
    <source>
        <dbReference type="PROSITE" id="PS50851"/>
    </source>
</evidence>
<dbReference type="GO" id="GO:0007165">
    <property type="term" value="P:signal transduction"/>
    <property type="evidence" value="ECO:0007669"/>
    <property type="project" value="InterPro"/>
</dbReference>
<proteinExistence type="predicted"/>
<keyword evidence="3" id="KW-1185">Reference proteome</keyword>
<dbReference type="Gene3D" id="2.40.50.180">
    <property type="entry name" value="CheA-289, Domain 4"/>
    <property type="match status" value="1"/>
</dbReference>
<dbReference type="PATRIC" id="fig|251229.3.peg.4912"/>
<dbReference type="InterPro" id="IPR039315">
    <property type="entry name" value="CheW"/>
</dbReference>
<feature type="domain" description="CheW-like" evidence="1">
    <location>
        <begin position="24"/>
        <end position="185"/>
    </location>
</feature>
<dbReference type="SUPFAM" id="SSF50341">
    <property type="entry name" value="CheW-like"/>
    <property type="match status" value="1"/>
</dbReference>
<dbReference type="STRING" id="251229.Chro_4203"/>
<dbReference type="Proteomes" id="UP000010384">
    <property type="component" value="Chromosome"/>
</dbReference>
<dbReference type="GO" id="GO:0005829">
    <property type="term" value="C:cytosol"/>
    <property type="evidence" value="ECO:0007669"/>
    <property type="project" value="TreeGrafter"/>
</dbReference>